<feature type="coiled-coil region" evidence="1">
    <location>
        <begin position="167"/>
        <end position="219"/>
    </location>
</feature>
<keyword evidence="2" id="KW-0472">Membrane</keyword>
<evidence type="ECO:0000313" key="4">
    <source>
        <dbReference type="Proteomes" id="UP000316270"/>
    </source>
</evidence>
<reference evidence="3 4" key="1">
    <citation type="submission" date="2019-07" db="EMBL/GenBank/DDBJ databases">
        <title>Finished genome of Venturia effusa.</title>
        <authorList>
            <person name="Young C.A."/>
            <person name="Cox M.P."/>
            <person name="Ganley A.R.D."/>
            <person name="David W.J."/>
        </authorList>
    </citation>
    <scope>NUCLEOTIDE SEQUENCE [LARGE SCALE GENOMIC DNA]</scope>
    <source>
        <strain evidence="4">albino</strain>
    </source>
</reference>
<feature type="coiled-coil region" evidence="1">
    <location>
        <begin position="104"/>
        <end position="131"/>
    </location>
</feature>
<name>A0A517KWR9_9PEZI</name>
<keyword evidence="2" id="KW-1133">Transmembrane helix</keyword>
<protein>
    <submittedName>
        <fullName evidence="3">Uncharacterized protein</fullName>
    </submittedName>
</protein>
<feature type="transmembrane region" description="Helical" evidence="2">
    <location>
        <begin position="15"/>
        <end position="38"/>
    </location>
</feature>
<evidence type="ECO:0000256" key="2">
    <source>
        <dbReference type="SAM" id="Phobius"/>
    </source>
</evidence>
<gene>
    <name evidence="3" type="ORF">FKW77_007289</name>
</gene>
<proteinExistence type="predicted"/>
<keyword evidence="4" id="KW-1185">Reference proteome</keyword>
<dbReference type="EMBL" id="CP042185">
    <property type="protein sequence ID" value="QDS67829.1"/>
    <property type="molecule type" value="Genomic_DNA"/>
</dbReference>
<keyword evidence="2" id="KW-0812">Transmembrane</keyword>
<organism evidence="3 4">
    <name type="scientific">Venturia effusa</name>
    <dbReference type="NCBI Taxonomy" id="50376"/>
    <lineage>
        <taxon>Eukaryota</taxon>
        <taxon>Fungi</taxon>
        <taxon>Dikarya</taxon>
        <taxon>Ascomycota</taxon>
        <taxon>Pezizomycotina</taxon>
        <taxon>Dothideomycetes</taxon>
        <taxon>Pleosporomycetidae</taxon>
        <taxon>Venturiales</taxon>
        <taxon>Venturiaceae</taxon>
        <taxon>Venturia</taxon>
    </lineage>
</organism>
<keyword evidence="1" id="KW-0175">Coiled coil</keyword>
<sequence length="267" mass="30757">MDSLFHRADMIGENFYWPIFCLMVLAPPTLYIAVLSFSPDQLFKKWCKSPSTPNLPPLTTPAVQPIHHPKVLRVERRDYKPHKLPLHQNLSEKHHRPDSVNLELDELLQDLRLATQRIGTLEKENHQLTINSQLNTQRLDAITKAKDEVTQTLNLRAKQNIKLRAQIDALKATAEKNNQTATKLTKERLEILRRKNAQIEELTMKVIAAEKGARKKREEVLTYRFLVDERWGLEERGRRSGGRCEVYSLGRGSRSRGGRARAGSLQM</sequence>
<accession>A0A517KWR9</accession>
<evidence type="ECO:0000313" key="3">
    <source>
        <dbReference type="EMBL" id="QDS67829.1"/>
    </source>
</evidence>
<dbReference type="AlphaFoldDB" id="A0A517KWR9"/>
<dbReference type="Proteomes" id="UP000316270">
    <property type="component" value="Chromosome 1"/>
</dbReference>
<evidence type="ECO:0000256" key="1">
    <source>
        <dbReference type="SAM" id="Coils"/>
    </source>
</evidence>